<dbReference type="EMBL" id="RXHU01000020">
    <property type="protein sequence ID" value="RTE10333.1"/>
    <property type="molecule type" value="Genomic_DNA"/>
</dbReference>
<dbReference type="AlphaFoldDB" id="A0A3S0CDK5"/>
<evidence type="ECO:0000256" key="3">
    <source>
        <dbReference type="SAM" id="Phobius"/>
    </source>
</evidence>
<evidence type="ECO:0000313" key="5">
    <source>
        <dbReference type="EMBL" id="RTE10333.1"/>
    </source>
</evidence>
<keyword evidence="6" id="KW-1185">Reference proteome</keyword>
<evidence type="ECO:0000313" key="6">
    <source>
        <dbReference type="Proteomes" id="UP000276128"/>
    </source>
</evidence>
<evidence type="ECO:0000259" key="4">
    <source>
        <dbReference type="SMART" id="SM00560"/>
    </source>
</evidence>
<evidence type="ECO:0000256" key="1">
    <source>
        <dbReference type="ARBA" id="ARBA00022729"/>
    </source>
</evidence>
<keyword evidence="3" id="KW-1133">Transmembrane helix</keyword>
<dbReference type="SUPFAM" id="SSF49899">
    <property type="entry name" value="Concanavalin A-like lectins/glucanases"/>
    <property type="match status" value="1"/>
</dbReference>
<dbReference type="SUPFAM" id="SSF49265">
    <property type="entry name" value="Fibronectin type III"/>
    <property type="match status" value="1"/>
</dbReference>
<reference evidence="5 6" key="1">
    <citation type="submission" date="2018-12" db="EMBL/GenBank/DDBJ databases">
        <title>Bacillus ochoae sp. nov., Paenibacillus whitsoniae sp. nov., Paenibacillus spiritus sp. nov. Isolated from the Mars Exploration Rover during spacecraft assembly.</title>
        <authorList>
            <person name="Seuylemezian A."/>
            <person name="Vaishampayan P."/>
        </authorList>
    </citation>
    <scope>NUCLEOTIDE SEQUENCE [LARGE SCALE GENOMIC DNA]</scope>
    <source>
        <strain evidence="5 6">MER 54</strain>
    </source>
</reference>
<dbReference type="GO" id="GO:0006508">
    <property type="term" value="P:proteolysis"/>
    <property type="evidence" value="ECO:0007669"/>
    <property type="project" value="TreeGrafter"/>
</dbReference>
<dbReference type="PANTHER" id="PTHR46130">
    <property type="entry name" value="LAMGL DOMAIN-CONTAINING PROTEIN"/>
    <property type="match status" value="1"/>
</dbReference>
<dbReference type="Pfam" id="PF13385">
    <property type="entry name" value="Laminin_G_3"/>
    <property type="match status" value="1"/>
</dbReference>
<dbReference type="Proteomes" id="UP000276128">
    <property type="component" value="Unassembled WGS sequence"/>
</dbReference>
<name>A0A3S0CDK5_9BACL</name>
<evidence type="ECO:0000256" key="2">
    <source>
        <dbReference type="ARBA" id="ARBA00023157"/>
    </source>
</evidence>
<dbReference type="InterPro" id="IPR013320">
    <property type="entry name" value="ConA-like_dom_sf"/>
</dbReference>
<dbReference type="InterPro" id="IPR036116">
    <property type="entry name" value="FN3_sf"/>
</dbReference>
<sequence length="504" mass="54025">MGSWACDSGEKRNREVERQMTRYNRSWKYARFIVAAAVTAACCYVMAGNGERANAAGEEPPVVIVSPVQTMVTNTGAEVALQAPSGSWIDIVEGETVLAQGSANGNAIVVLPLPHLSKGIHPLTAKVTVGTETSDLQLPPVVVYDSDTLTVKDVAELSSAIADHAIDLNGNGSFSLQEEVGYLLSQIPPATLTVPIDDFRAVPTATSATYAAFVFSKPVGAADVKLLMKEASEDSFREASSANASASETTFTITGLTPNTSYGFKLQVTGGQQAGDSNVVSLTTPAEVPPVNVAEPHHAMAFNGAGEYVEIAHDNGLNSPSFTIEAWVKPAAFAWKTGIVSKYQASGQESFTLRLSDGWPIYPDYNKINFQIGDDKELNSVTNLTLNTWYHIAARYDNNTHTMQLYINGVLDSQASGLYYTAYETNTSPLSIGADFLSAPRYFNGQIGEVRFWSTARTAAEIQADMYNHSLSESHPDLAGYWTFDQGASDVSGHGRNGTVFGNP</sequence>
<dbReference type="Gene3D" id="2.60.120.200">
    <property type="match status" value="1"/>
</dbReference>
<feature type="transmembrane region" description="Helical" evidence="3">
    <location>
        <begin position="29"/>
        <end position="47"/>
    </location>
</feature>
<dbReference type="GO" id="GO:0005615">
    <property type="term" value="C:extracellular space"/>
    <property type="evidence" value="ECO:0007669"/>
    <property type="project" value="TreeGrafter"/>
</dbReference>
<keyword evidence="3" id="KW-0812">Transmembrane</keyword>
<dbReference type="PANTHER" id="PTHR46130:SF3">
    <property type="entry name" value="CHROMOSOME UNDETERMINED SCAFFOLD_33, WHOLE GENOME SHOTGUN SEQUENCE"/>
    <property type="match status" value="1"/>
</dbReference>
<comment type="caution">
    <text evidence="5">The sequence shown here is derived from an EMBL/GenBank/DDBJ whole genome shotgun (WGS) entry which is preliminary data.</text>
</comment>
<dbReference type="OrthoDB" id="2582440at2"/>
<dbReference type="GO" id="GO:0004222">
    <property type="term" value="F:metalloendopeptidase activity"/>
    <property type="evidence" value="ECO:0007669"/>
    <property type="project" value="TreeGrafter"/>
</dbReference>
<keyword evidence="1" id="KW-0732">Signal</keyword>
<dbReference type="InterPro" id="IPR013783">
    <property type="entry name" value="Ig-like_fold"/>
</dbReference>
<dbReference type="InterPro" id="IPR006558">
    <property type="entry name" value="LamG-like"/>
</dbReference>
<dbReference type="Gene3D" id="2.60.40.10">
    <property type="entry name" value="Immunoglobulins"/>
    <property type="match status" value="1"/>
</dbReference>
<gene>
    <name evidence="5" type="ORF">EJQ19_07750</name>
</gene>
<accession>A0A3S0CDK5</accession>
<organism evidence="5 6">
    <name type="scientific">Paenibacillus whitsoniae</name>
    <dbReference type="NCBI Taxonomy" id="2496558"/>
    <lineage>
        <taxon>Bacteria</taxon>
        <taxon>Bacillati</taxon>
        <taxon>Bacillota</taxon>
        <taxon>Bacilli</taxon>
        <taxon>Bacillales</taxon>
        <taxon>Paenibacillaceae</taxon>
        <taxon>Paenibacillus</taxon>
    </lineage>
</organism>
<feature type="domain" description="LamG-like jellyroll fold" evidence="4">
    <location>
        <begin position="320"/>
        <end position="460"/>
    </location>
</feature>
<dbReference type="GO" id="GO:0007166">
    <property type="term" value="P:cell surface receptor signaling pathway"/>
    <property type="evidence" value="ECO:0007669"/>
    <property type="project" value="TreeGrafter"/>
</dbReference>
<keyword evidence="3" id="KW-0472">Membrane</keyword>
<dbReference type="InterPro" id="IPR043543">
    <property type="entry name" value="PAPPA/PAPPA2"/>
</dbReference>
<proteinExistence type="predicted"/>
<protein>
    <submittedName>
        <fullName evidence="5">LamG domain-containing protein</fullName>
    </submittedName>
</protein>
<keyword evidence="2" id="KW-1015">Disulfide bond</keyword>
<dbReference type="SMART" id="SM00560">
    <property type="entry name" value="LamGL"/>
    <property type="match status" value="1"/>
</dbReference>